<reference evidence="1 2" key="1">
    <citation type="journal article" date="2016" name="Nat. Commun.">
        <title>Extremotolerant tardigrade genome and improved radiotolerance of human cultured cells by tardigrade-unique protein.</title>
        <authorList>
            <person name="Hashimoto T."/>
            <person name="Horikawa D.D."/>
            <person name="Saito Y."/>
            <person name="Kuwahara H."/>
            <person name="Kozuka-Hata H."/>
            <person name="Shin-I T."/>
            <person name="Minakuchi Y."/>
            <person name="Ohishi K."/>
            <person name="Motoyama A."/>
            <person name="Aizu T."/>
            <person name="Enomoto A."/>
            <person name="Kondo K."/>
            <person name="Tanaka S."/>
            <person name="Hara Y."/>
            <person name="Koshikawa S."/>
            <person name="Sagara H."/>
            <person name="Miura T."/>
            <person name="Yokobori S."/>
            <person name="Miyagawa K."/>
            <person name="Suzuki Y."/>
            <person name="Kubo T."/>
            <person name="Oyama M."/>
            <person name="Kohara Y."/>
            <person name="Fujiyama A."/>
            <person name="Arakawa K."/>
            <person name="Katayama T."/>
            <person name="Toyoda A."/>
            <person name="Kunieda T."/>
        </authorList>
    </citation>
    <scope>NUCLEOTIDE SEQUENCE [LARGE SCALE GENOMIC DNA]</scope>
    <source>
        <strain evidence="1 2">YOKOZUNA-1</strain>
    </source>
</reference>
<proteinExistence type="predicted"/>
<dbReference type="AlphaFoldDB" id="A0A1D1VIB0"/>
<keyword evidence="2" id="KW-1185">Reference proteome</keyword>
<evidence type="ECO:0000313" key="1">
    <source>
        <dbReference type="EMBL" id="GAV00651.1"/>
    </source>
</evidence>
<sequence length="95" mass="10953">MSSADVRRLWDAVTLDKGSTVTSAPSTPNGVLTPVLSNFHHKIAAEDHHRNDDQTYELDDVHFDYRDWFPNDYRTNLDNDLGMDHQFADDHPLTR</sequence>
<comment type="caution">
    <text evidence="1">The sequence shown here is derived from an EMBL/GenBank/DDBJ whole genome shotgun (WGS) entry which is preliminary data.</text>
</comment>
<accession>A0A1D1VIB0</accession>
<evidence type="ECO:0000313" key="2">
    <source>
        <dbReference type="Proteomes" id="UP000186922"/>
    </source>
</evidence>
<organism evidence="1 2">
    <name type="scientific">Ramazzottius varieornatus</name>
    <name type="common">Water bear</name>
    <name type="synonym">Tardigrade</name>
    <dbReference type="NCBI Taxonomy" id="947166"/>
    <lineage>
        <taxon>Eukaryota</taxon>
        <taxon>Metazoa</taxon>
        <taxon>Ecdysozoa</taxon>
        <taxon>Tardigrada</taxon>
        <taxon>Eutardigrada</taxon>
        <taxon>Parachela</taxon>
        <taxon>Hypsibioidea</taxon>
        <taxon>Ramazzottiidae</taxon>
        <taxon>Ramazzottius</taxon>
    </lineage>
</organism>
<name>A0A1D1VIB0_RAMVA</name>
<dbReference type="Proteomes" id="UP000186922">
    <property type="component" value="Unassembled WGS sequence"/>
</dbReference>
<dbReference type="EMBL" id="BDGG01000006">
    <property type="protein sequence ID" value="GAV00651.1"/>
    <property type="molecule type" value="Genomic_DNA"/>
</dbReference>
<protein>
    <submittedName>
        <fullName evidence="1">Uncharacterized protein</fullName>
    </submittedName>
</protein>
<gene>
    <name evidence="1" type="primary">RvY_11471-1</name>
    <name evidence="1" type="synonym">RvY_11471.1</name>
    <name evidence="1" type="ORF">RvY_11471</name>
</gene>